<accession>A0A1E3A5D0</accession>
<reference evidence="1 2" key="1">
    <citation type="submission" date="2016-07" db="EMBL/GenBank/DDBJ databases">
        <title>Characterization of isolates of Eisenbergiella tayi derived from blood cultures, using whole genome sequencing.</title>
        <authorList>
            <person name="Burdz T."/>
            <person name="Wiebe D."/>
            <person name="Huynh C."/>
            <person name="Bernard K."/>
        </authorList>
    </citation>
    <scope>NUCLEOTIDE SEQUENCE [LARGE SCALE GENOMIC DNA]</scope>
    <source>
        <strain evidence="1 2">NML 110608</strain>
    </source>
</reference>
<evidence type="ECO:0000313" key="1">
    <source>
        <dbReference type="EMBL" id="ODM03982.1"/>
    </source>
</evidence>
<evidence type="ECO:0000313" key="2">
    <source>
        <dbReference type="Proteomes" id="UP000094067"/>
    </source>
</evidence>
<protein>
    <submittedName>
        <fullName evidence="1">Uncharacterized protein</fullName>
    </submittedName>
</protein>
<gene>
    <name evidence="1" type="ORF">BEI61_04785</name>
</gene>
<proteinExistence type="predicted"/>
<name>A0A1E3A5D0_9FIRM</name>
<dbReference type="RefSeq" id="WP_069154266.1">
    <property type="nucleotide sequence ID" value="NZ_MCGH01000003.1"/>
</dbReference>
<sequence>MLFLGTTFFSGSHTLDPPAVHVSPVTEIKLTNGTFDHLYVSKNSEETIESTHNEWNGDTLLSAPFDDSLDAGNSGFSLRNTDVMIVKCREKGSMDWITIHTKEINTIEDFKMLYFYRYARGNTDYEFMLSSTCNGIENSYITREVHSDFNGFFLVNQNNAIGTVYNLDGCDTTRTVSGEAVPLLNSQYAKVVSNGAYNYDTGTVTGVFLKTDTQDCMADLSGGIQLRKDFIDYLTDKTPKILKWDDGRIWMIQIVGTPTDTEEGHKDLRKITFQFAEIGDVRDPKSLYTNGLSPVGVEWW</sequence>
<dbReference type="AlphaFoldDB" id="A0A1E3A5D0"/>
<organism evidence="1 2">
    <name type="scientific">Eisenbergiella tayi</name>
    <dbReference type="NCBI Taxonomy" id="1432052"/>
    <lineage>
        <taxon>Bacteria</taxon>
        <taxon>Bacillati</taxon>
        <taxon>Bacillota</taxon>
        <taxon>Clostridia</taxon>
        <taxon>Lachnospirales</taxon>
        <taxon>Lachnospiraceae</taxon>
        <taxon>Eisenbergiella</taxon>
    </lineage>
</organism>
<comment type="caution">
    <text evidence="1">The sequence shown here is derived from an EMBL/GenBank/DDBJ whole genome shotgun (WGS) entry which is preliminary data.</text>
</comment>
<dbReference type="Proteomes" id="UP000094067">
    <property type="component" value="Unassembled WGS sequence"/>
</dbReference>
<dbReference type="PATRIC" id="fig|1432052.4.peg.5311"/>
<dbReference type="EMBL" id="MCGH01000003">
    <property type="protein sequence ID" value="ODM03982.1"/>
    <property type="molecule type" value="Genomic_DNA"/>
</dbReference>